<keyword evidence="6 7" id="KW-0414">Isoprene biosynthesis</keyword>
<evidence type="ECO:0000256" key="3">
    <source>
        <dbReference type="ARBA" id="ARBA00009789"/>
    </source>
</evidence>
<dbReference type="InterPro" id="IPR001228">
    <property type="entry name" value="IspD"/>
</dbReference>
<dbReference type="InterPro" id="IPR034683">
    <property type="entry name" value="IspD/TarI"/>
</dbReference>
<keyword evidence="9" id="KW-1185">Reference proteome</keyword>
<feature type="site" description="Positions MEP for the nucleophilic attack" evidence="7">
    <location>
        <position position="216"/>
    </location>
</feature>
<keyword evidence="4 7" id="KW-0808">Transferase</keyword>
<dbReference type="UniPathway" id="UPA00056">
    <property type="reaction ID" value="UER00093"/>
</dbReference>
<comment type="pathway">
    <text evidence="2 7">Isoprenoid biosynthesis; isopentenyl diphosphate biosynthesis via DXP pathway; isopentenyl diphosphate from 1-deoxy-D-xylulose 5-phosphate: step 2/6.</text>
</comment>
<dbReference type="InterPro" id="IPR029044">
    <property type="entry name" value="Nucleotide-diphossugar_trans"/>
</dbReference>
<keyword evidence="5 7" id="KW-0548">Nucleotidyltransferase</keyword>
<feature type="site" description="Transition state stabilizer" evidence="7">
    <location>
        <position position="29"/>
    </location>
</feature>
<evidence type="ECO:0000256" key="1">
    <source>
        <dbReference type="ARBA" id="ARBA00001282"/>
    </source>
</evidence>
<dbReference type="PANTHER" id="PTHR32125:SF4">
    <property type="entry name" value="2-C-METHYL-D-ERYTHRITOL 4-PHOSPHATE CYTIDYLYLTRANSFERASE, CHLOROPLASTIC"/>
    <property type="match status" value="1"/>
</dbReference>
<dbReference type="RefSeq" id="WP_092994080.1">
    <property type="nucleotide sequence ID" value="NZ_FMWD01000003.1"/>
</dbReference>
<feature type="site" description="Transition state stabilizer" evidence="7">
    <location>
        <position position="22"/>
    </location>
</feature>
<dbReference type="Gene3D" id="3.90.550.10">
    <property type="entry name" value="Spore Coat Polysaccharide Biosynthesis Protein SpsA, Chain A"/>
    <property type="match status" value="1"/>
</dbReference>
<dbReference type="STRING" id="415747.SAMN03097708_01256"/>
<comment type="similarity">
    <text evidence="3 7">Belongs to the IspD/TarI cytidylyltransferase family. IspD subfamily.</text>
</comment>
<dbReference type="InterPro" id="IPR018294">
    <property type="entry name" value="ISPD_synthase_CS"/>
</dbReference>
<comment type="function">
    <text evidence="7">Catalyzes the formation of 4-diphosphocytidyl-2-C-methyl-D-erythritol from CTP and 2-C-methyl-D-erythritol 4-phosphate (MEP).</text>
</comment>
<dbReference type="EMBL" id="FMWD01000003">
    <property type="protein sequence ID" value="SCZ56053.1"/>
    <property type="molecule type" value="Genomic_DNA"/>
</dbReference>
<reference evidence="8 9" key="1">
    <citation type="submission" date="2016-10" db="EMBL/GenBank/DDBJ databases">
        <authorList>
            <person name="de Groot N.N."/>
        </authorList>
    </citation>
    <scope>NUCLEOTIDE SEQUENCE [LARGE SCALE GENOMIC DNA]</scope>
    <source>
        <strain evidence="8 9">HLD2</strain>
    </source>
</reference>
<evidence type="ECO:0000256" key="4">
    <source>
        <dbReference type="ARBA" id="ARBA00022679"/>
    </source>
</evidence>
<dbReference type="SUPFAM" id="SSF53448">
    <property type="entry name" value="Nucleotide-diphospho-sugar transferases"/>
    <property type="match status" value="1"/>
</dbReference>
<name>A0A1G5Q2K7_9GAMM</name>
<sequence>MNSPYSIADWWAVVPAAGVGRRMNGERPKQYLELNGHRVIDHTLHRLGSHRGLRGLVVAINTEDEYWSAPKVPVALETVPGGEERCHSVLNGLEQLAGRADDDDWVLVHDAARPCLRAEDLDALLSELAGHPVGGLLGLPIADTVKRTDSRGDVLETISREGLWRALTPQMFRFGLLRQALWAALEAGEWVTDEAAAIERAGYRPKMVEGHGDNIKITRPQDLPLAALYLAQQEEA</sequence>
<gene>
    <name evidence="7" type="primary">ispD</name>
    <name evidence="8" type="ORF">SAMN03097708_01256</name>
</gene>
<dbReference type="GO" id="GO:0019288">
    <property type="term" value="P:isopentenyl diphosphate biosynthetic process, methylerythritol 4-phosphate pathway"/>
    <property type="evidence" value="ECO:0007669"/>
    <property type="project" value="UniProtKB-UniRule"/>
</dbReference>
<dbReference type="InterPro" id="IPR050088">
    <property type="entry name" value="IspD/TarI_cytidylyltransf_bact"/>
</dbReference>
<evidence type="ECO:0000256" key="6">
    <source>
        <dbReference type="ARBA" id="ARBA00023229"/>
    </source>
</evidence>
<dbReference type="EC" id="2.7.7.60" evidence="7"/>
<evidence type="ECO:0000256" key="5">
    <source>
        <dbReference type="ARBA" id="ARBA00022695"/>
    </source>
</evidence>
<dbReference type="Proteomes" id="UP000199648">
    <property type="component" value="Unassembled WGS sequence"/>
</dbReference>
<dbReference type="HAMAP" id="MF_00108">
    <property type="entry name" value="IspD"/>
    <property type="match status" value="1"/>
</dbReference>
<dbReference type="FunFam" id="3.90.550.10:FF:000003">
    <property type="entry name" value="2-C-methyl-D-erythritol 4-phosphate cytidylyltransferase"/>
    <property type="match status" value="1"/>
</dbReference>
<dbReference type="OrthoDB" id="9806837at2"/>
<accession>A0A1G5Q2K7</accession>
<dbReference type="PANTHER" id="PTHR32125">
    <property type="entry name" value="2-C-METHYL-D-ERYTHRITOL 4-PHOSPHATE CYTIDYLYLTRANSFERASE, CHLOROPLASTIC"/>
    <property type="match status" value="1"/>
</dbReference>
<dbReference type="AlphaFoldDB" id="A0A1G5Q2K7"/>
<dbReference type="CDD" id="cd02516">
    <property type="entry name" value="CDP-ME_synthetase"/>
    <property type="match status" value="1"/>
</dbReference>
<organism evidence="8 9">
    <name type="scientific">Thiohalomonas denitrificans</name>
    <dbReference type="NCBI Taxonomy" id="415747"/>
    <lineage>
        <taxon>Bacteria</taxon>
        <taxon>Pseudomonadati</taxon>
        <taxon>Pseudomonadota</taxon>
        <taxon>Gammaproteobacteria</taxon>
        <taxon>Thiohalomonadales</taxon>
        <taxon>Thiohalomonadaceae</taxon>
        <taxon>Thiohalomonas</taxon>
    </lineage>
</organism>
<feature type="site" description="Positions MEP for the nucleophilic attack" evidence="7">
    <location>
        <position position="160"/>
    </location>
</feature>
<dbReference type="GO" id="GO:0050518">
    <property type="term" value="F:2-C-methyl-D-erythritol 4-phosphate cytidylyltransferase activity"/>
    <property type="evidence" value="ECO:0007669"/>
    <property type="project" value="UniProtKB-UniRule"/>
</dbReference>
<evidence type="ECO:0000313" key="9">
    <source>
        <dbReference type="Proteomes" id="UP000199648"/>
    </source>
</evidence>
<dbReference type="NCBIfam" id="TIGR00453">
    <property type="entry name" value="ispD"/>
    <property type="match status" value="1"/>
</dbReference>
<protein>
    <recommendedName>
        <fullName evidence="7">2-C-methyl-D-erythritol 4-phosphate cytidylyltransferase</fullName>
        <ecNumber evidence="7">2.7.7.60</ecNumber>
    </recommendedName>
    <alternativeName>
        <fullName evidence="7">4-diphosphocytidyl-2C-methyl-D-erythritol synthase</fullName>
    </alternativeName>
    <alternativeName>
        <fullName evidence="7">MEP cytidylyltransferase</fullName>
        <shortName evidence="7">MCT</shortName>
    </alternativeName>
</protein>
<dbReference type="Pfam" id="PF01128">
    <property type="entry name" value="IspD"/>
    <property type="match status" value="1"/>
</dbReference>
<dbReference type="PROSITE" id="PS01295">
    <property type="entry name" value="ISPD"/>
    <property type="match status" value="1"/>
</dbReference>
<evidence type="ECO:0000313" key="8">
    <source>
        <dbReference type="EMBL" id="SCZ56053.1"/>
    </source>
</evidence>
<proteinExistence type="inferred from homology"/>
<evidence type="ECO:0000256" key="2">
    <source>
        <dbReference type="ARBA" id="ARBA00004787"/>
    </source>
</evidence>
<evidence type="ECO:0000256" key="7">
    <source>
        <dbReference type="HAMAP-Rule" id="MF_00108"/>
    </source>
</evidence>
<comment type="catalytic activity">
    <reaction evidence="1 7">
        <text>2-C-methyl-D-erythritol 4-phosphate + CTP + H(+) = 4-CDP-2-C-methyl-D-erythritol + diphosphate</text>
        <dbReference type="Rhea" id="RHEA:13429"/>
        <dbReference type="ChEBI" id="CHEBI:15378"/>
        <dbReference type="ChEBI" id="CHEBI:33019"/>
        <dbReference type="ChEBI" id="CHEBI:37563"/>
        <dbReference type="ChEBI" id="CHEBI:57823"/>
        <dbReference type="ChEBI" id="CHEBI:58262"/>
        <dbReference type="EC" id="2.7.7.60"/>
    </reaction>
</comment>